<sequence length="238" mass="26191">MPDESGAALLTEQFKCKKQFTQQDRQLLAAYADLVDGLADMFGKHCEIVLHTLEDLDDSVIKIANGAGSGRAAGAALTDQALRILPQLEQQQLSHSPAHFTQGRLGGPMKSSTLAVRNLDGQIIGLLCINLDLAAPFHEFMADFLPKPVEVSDNSLENFSNNVEELVTLTVERTIDEINADPDVANNAKNKQIVISLFEKGIFDIKDAIAMVSDKLNISKHTVYLYIRQKKRDEDDIA</sequence>
<name>A0ABP6W312_9GAMM</name>
<evidence type="ECO:0000313" key="4">
    <source>
        <dbReference type="Proteomes" id="UP001500795"/>
    </source>
</evidence>
<evidence type="ECO:0000259" key="2">
    <source>
        <dbReference type="Pfam" id="PF13309"/>
    </source>
</evidence>
<dbReference type="Proteomes" id="UP001500795">
    <property type="component" value="Unassembled WGS sequence"/>
</dbReference>
<feature type="domain" description="Transcriptional regulator DauR-like HTH" evidence="2">
    <location>
        <begin position="171"/>
        <end position="228"/>
    </location>
</feature>
<evidence type="ECO:0000259" key="1">
    <source>
        <dbReference type="Pfam" id="PF08348"/>
    </source>
</evidence>
<feature type="domain" description="YheO-like" evidence="1">
    <location>
        <begin position="28"/>
        <end position="136"/>
    </location>
</feature>
<evidence type="ECO:0000313" key="3">
    <source>
        <dbReference type="EMBL" id="GAA3545664.1"/>
    </source>
</evidence>
<organism evidence="3 4">
    <name type="scientific">Zobellella aerophila</name>
    <dbReference type="NCBI Taxonomy" id="870480"/>
    <lineage>
        <taxon>Bacteria</taxon>
        <taxon>Pseudomonadati</taxon>
        <taxon>Pseudomonadota</taxon>
        <taxon>Gammaproteobacteria</taxon>
        <taxon>Aeromonadales</taxon>
        <taxon>Aeromonadaceae</taxon>
        <taxon>Zobellella</taxon>
    </lineage>
</organism>
<dbReference type="InterPro" id="IPR013559">
    <property type="entry name" value="YheO"/>
</dbReference>
<protein>
    <submittedName>
        <fullName evidence="3">Transcriptional regulator</fullName>
    </submittedName>
</protein>
<dbReference type="InterPro" id="IPR039445">
    <property type="entry name" value="DauR-like_HTH"/>
</dbReference>
<dbReference type="EMBL" id="BAABCX010000004">
    <property type="protein sequence ID" value="GAA3545664.1"/>
    <property type="molecule type" value="Genomic_DNA"/>
</dbReference>
<comment type="caution">
    <text evidence="3">The sequence shown here is derived from an EMBL/GenBank/DDBJ whole genome shotgun (WGS) entry which is preliminary data.</text>
</comment>
<dbReference type="PANTHER" id="PTHR35568:SF1">
    <property type="entry name" value="TRANSCRIPTIONAL REGULATOR DAUR"/>
    <property type="match status" value="1"/>
</dbReference>
<accession>A0ABP6W312</accession>
<proteinExistence type="predicted"/>
<dbReference type="Pfam" id="PF08348">
    <property type="entry name" value="PAS_6"/>
    <property type="match status" value="1"/>
</dbReference>
<dbReference type="Pfam" id="PF13309">
    <property type="entry name" value="HTH_22"/>
    <property type="match status" value="1"/>
</dbReference>
<dbReference type="RefSeq" id="WP_344958931.1">
    <property type="nucleotide sequence ID" value="NZ_BAABCX010000004.1"/>
</dbReference>
<keyword evidence="4" id="KW-1185">Reference proteome</keyword>
<dbReference type="PANTHER" id="PTHR35568">
    <property type="entry name" value="TRANSCRIPTIONAL REGULATOR DAUR"/>
    <property type="match status" value="1"/>
</dbReference>
<dbReference type="InterPro" id="IPR039446">
    <property type="entry name" value="DauR-like"/>
</dbReference>
<reference evidence="4" key="1">
    <citation type="journal article" date="2019" name="Int. J. Syst. Evol. Microbiol.">
        <title>The Global Catalogue of Microorganisms (GCM) 10K type strain sequencing project: providing services to taxonomists for standard genome sequencing and annotation.</title>
        <authorList>
            <consortium name="The Broad Institute Genomics Platform"/>
            <consortium name="The Broad Institute Genome Sequencing Center for Infectious Disease"/>
            <person name="Wu L."/>
            <person name="Ma J."/>
        </authorList>
    </citation>
    <scope>NUCLEOTIDE SEQUENCE [LARGE SCALE GENOMIC DNA]</scope>
    <source>
        <strain evidence="4">JCM 17110</strain>
    </source>
</reference>
<gene>
    <name evidence="3" type="ORF">GCM10022394_27060</name>
</gene>